<feature type="binding site" evidence="16">
    <location>
        <position position="330"/>
    </location>
    <ligand>
        <name>Zn(2+)</name>
        <dbReference type="ChEBI" id="CHEBI:29105"/>
        <label>1</label>
        <note>catalytic</note>
    </ligand>
</feature>
<evidence type="ECO:0000313" key="21">
    <source>
        <dbReference type="EMBL" id="ROT83106.1"/>
    </source>
</evidence>
<dbReference type="AlphaFoldDB" id="A0A423U334"/>
<evidence type="ECO:0000256" key="16">
    <source>
        <dbReference type="PIRSR" id="PIRSR601548-3"/>
    </source>
</evidence>
<feature type="active site" description="Proton donor 1" evidence="13">
    <location>
        <position position="458"/>
    </location>
</feature>
<dbReference type="SMR" id="A0A423U334"/>
<evidence type="ECO:0000313" key="22">
    <source>
        <dbReference type="Proteomes" id="UP000283509"/>
    </source>
</evidence>
<evidence type="ECO:0000256" key="11">
    <source>
        <dbReference type="ARBA" id="ARBA00036868"/>
    </source>
</evidence>
<evidence type="ECO:0000256" key="2">
    <source>
        <dbReference type="ARBA" id="ARBA00022645"/>
    </source>
</evidence>
<evidence type="ECO:0000256" key="3">
    <source>
        <dbReference type="ARBA" id="ARBA00022670"/>
    </source>
</evidence>
<evidence type="ECO:0000256" key="18">
    <source>
        <dbReference type="PIRSR" id="PIRSR601548-8"/>
    </source>
</evidence>
<dbReference type="SUPFAM" id="SSF55486">
    <property type="entry name" value="Metalloproteases ('zincins'), catalytic domain"/>
    <property type="match status" value="1"/>
</dbReference>
<evidence type="ECO:0000256" key="12">
    <source>
        <dbReference type="ARBA" id="ARBA00039858"/>
    </source>
</evidence>
<gene>
    <name evidence="21" type="ORF">C7M84_023727</name>
</gene>
<proteinExistence type="inferred from homology"/>
<dbReference type="PRINTS" id="PR00791">
    <property type="entry name" value="PEPDIPTASEA"/>
</dbReference>
<comment type="cofactor">
    <cofactor evidence="20">
        <name>Zn(2+)</name>
        <dbReference type="ChEBI" id="CHEBI:29105"/>
    </cofactor>
    <text evidence="20">Binds 1 zinc ion per subunit.</text>
</comment>
<evidence type="ECO:0000256" key="1">
    <source>
        <dbReference type="ARBA" id="ARBA00008139"/>
    </source>
</evidence>
<dbReference type="EC" id="3.4.-.-" evidence="20"/>
<feature type="active site" description="Proton donor 2" evidence="14">
    <location>
        <position position="458"/>
    </location>
</feature>
<evidence type="ECO:0000256" key="20">
    <source>
        <dbReference type="RuleBase" id="RU361144"/>
    </source>
</evidence>
<dbReference type="Proteomes" id="UP000283509">
    <property type="component" value="Unassembled WGS sequence"/>
</dbReference>
<evidence type="ECO:0000256" key="5">
    <source>
        <dbReference type="ARBA" id="ARBA00022729"/>
    </source>
</evidence>
<sequence>MSGPRYNETVFFWSAPIGITRQVEYARVRKEAWQKAKKWGKVRRHLGEEARRQLEVLAALGTAALPERDLREYANIVSEMSRIYSTATVCSFSDPDKCDLTLDEDVKDILKNSKNSEELAHIWLAWRRNTGRKMRKSYEDLVPLLNKAAAANGFKNKVEMDLRAYESNSFRADVGALWTELKPLYEQLHAYVRARLREVGLAGGVWKRLVTERGPLPAHLLEMFGSDLEIYDLVSPFPNATALNITQEMIKQGYTPQKMFQLADDFFASLGMSRVPDTFWKHSVLERPKSGDIVCHPSAWDFCDGENFRVKQCTQVTLSDLITAHHEMGHIQYFMQYKDQPHIFQRSANPAFHEAVGDLIALSVSTPKHMSTLGLFKKSSQKRQKEIELNFLMKMALDKVAFLPFAYLMDLWRWRVLDGTYPHRDWNCAWWDLRYEIQGMKPPSTRTENDFDPAAKFHVAVNSPYIRYFLSTIIQFQFHKALCMKSQEYDPDNPLKPLHKCDNHQSSEAGSALREMLKLGSSKPWQEVLRILTGEERMDTSALREYFQPLEKWLREENSRRGESVGWRPDGQYCLYKSSEAGPESNCTFAQDSPPVTSTPPSPLAPPAPLLAASTIIPPYTADLPVRPEVIDETIHPSTAASYKAPSTLVPDVGSIASVLLDTAVTPVPDTDDTL</sequence>
<feature type="disulfide bond" evidence="17 19">
    <location>
        <begin position="90"/>
        <end position="98"/>
    </location>
</feature>
<evidence type="ECO:0000256" key="9">
    <source>
        <dbReference type="ARBA" id="ARBA00023157"/>
    </source>
</evidence>
<evidence type="ECO:0000256" key="8">
    <source>
        <dbReference type="ARBA" id="ARBA00023049"/>
    </source>
</evidence>
<dbReference type="PANTHER" id="PTHR10514:SF27">
    <property type="entry name" value="ANGIOTENSIN-CONVERTING ENZYME"/>
    <property type="match status" value="1"/>
</dbReference>
<protein>
    <recommendedName>
        <fullName evidence="12 20">Angiotensin-converting enzyme</fullName>
        <ecNumber evidence="20">3.4.-.-</ecNumber>
    </recommendedName>
</protein>
<evidence type="ECO:0000256" key="10">
    <source>
        <dbReference type="ARBA" id="ARBA00023180"/>
    </source>
</evidence>
<reference evidence="21 22" key="2">
    <citation type="submission" date="2019-01" db="EMBL/GenBank/DDBJ databases">
        <title>The decoding of complex shrimp genome reveals the adaptation for benthos swimmer, frequently molting mechanism and breeding impact on genome.</title>
        <authorList>
            <person name="Sun Y."/>
            <person name="Gao Y."/>
            <person name="Yu Y."/>
        </authorList>
    </citation>
    <scope>NUCLEOTIDE SEQUENCE [LARGE SCALE GENOMIC DNA]</scope>
    <source>
        <tissue evidence="21">Muscle</tissue>
    </source>
</reference>
<feature type="disulfide bond" evidence="17 19">
    <location>
        <begin position="295"/>
        <end position="313"/>
    </location>
</feature>
<evidence type="ECO:0000256" key="13">
    <source>
        <dbReference type="PIRSR" id="PIRSR601548-1"/>
    </source>
</evidence>
<dbReference type="Gene3D" id="1.10.1370.30">
    <property type="match status" value="1"/>
</dbReference>
<feature type="binding site" evidence="18">
    <location>
        <position position="354"/>
    </location>
    <ligand>
        <name>Zn(2+)</name>
        <dbReference type="ChEBI" id="CHEBI:29105"/>
        <label>2</label>
        <note>catalytic</note>
    </ligand>
</feature>
<dbReference type="GO" id="GO:0008237">
    <property type="term" value="F:metallopeptidase activity"/>
    <property type="evidence" value="ECO:0007669"/>
    <property type="project" value="UniProtKB-KW"/>
</dbReference>
<dbReference type="PROSITE" id="PS52011">
    <property type="entry name" value="PEPTIDASE_M2"/>
    <property type="match status" value="1"/>
</dbReference>
<accession>A0A423U334</accession>
<keyword evidence="8 20" id="KW-0482">Metalloprotease</keyword>
<feature type="binding site" evidence="16">
    <location>
        <position position="326"/>
    </location>
    <ligand>
        <name>Zn(2+)</name>
        <dbReference type="ChEBI" id="CHEBI:29105"/>
        <label>1</label>
        <note>catalytic</note>
    </ligand>
</feature>
<dbReference type="Pfam" id="PF01401">
    <property type="entry name" value="Peptidase_M2"/>
    <property type="match status" value="1"/>
</dbReference>
<keyword evidence="6 20" id="KW-0378">Hydrolase</keyword>
<dbReference type="GO" id="GO:0006508">
    <property type="term" value="P:proteolysis"/>
    <property type="evidence" value="ECO:0007669"/>
    <property type="project" value="UniProtKB-KW"/>
</dbReference>
<evidence type="ECO:0000256" key="15">
    <source>
        <dbReference type="PIRSR" id="PIRSR601548-2"/>
    </source>
</evidence>
<evidence type="ECO:0000256" key="7">
    <source>
        <dbReference type="ARBA" id="ARBA00022833"/>
    </source>
</evidence>
<dbReference type="GO" id="GO:0005886">
    <property type="term" value="C:plasma membrane"/>
    <property type="evidence" value="ECO:0007669"/>
    <property type="project" value="TreeGrafter"/>
</dbReference>
<organism evidence="21 22">
    <name type="scientific">Penaeus vannamei</name>
    <name type="common">Whiteleg shrimp</name>
    <name type="synonym">Litopenaeus vannamei</name>
    <dbReference type="NCBI Taxonomy" id="6689"/>
    <lineage>
        <taxon>Eukaryota</taxon>
        <taxon>Metazoa</taxon>
        <taxon>Ecdysozoa</taxon>
        <taxon>Arthropoda</taxon>
        <taxon>Crustacea</taxon>
        <taxon>Multicrustacea</taxon>
        <taxon>Malacostraca</taxon>
        <taxon>Eumalacostraca</taxon>
        <taxon>Eucarida</taxon>
        <taxon>Decapoda</taxon>
        <taxon>Dendrobranchiata</taxon>
        <taxon>Penaeoidea</taxon>
        <taxon>Penaeidae</taxon>
        <taxon>Penaeus</taxon>
    </lineage>
</organism>
<keyword evidence="3 20" id="KW-0645">Protease</keyword>
<evidence type="ECO:0000256" key="6">
    <source>
        <dbReference type="ARBA" id="ARBA00022801"/>
    </source>
</evidence>
<feature type="binding site" evidence="15">
    <location>
        <position position="165"/>
    </location>
    <ligand>
        <name>chloride</name>
        <dbReference type="ChEBI" id="CHEBI:17996"/>
        <label>1</label>
    </ligand>
</feature>
<dbReference type="EMBL" id="QCYY01000737">
    <property type="protein sequence ID" value="ROT83106.1"/>
    <property type="molecule type" value="Genomic_DNA"/>
</dbReference>
<evidence type="ECO:0000256" key="17">
    <source>
        <dbReference type="PIRSR" id="PIRSR601548-4"/>
    </source>
</evidence>
<feature type="binding site" evidence="16">
    <location>
        <position position="354"/>
    </location>
    <ligand>
        <name>Zn(2+)</name>
        <dbReference type="ChEBI" id="CHEBI:29105"/>
        <label>1</label>
        <note>catalytic</note>
    </ligand>
</feature>
<keyword evidence="22" id="KW-1185">Reference proteome</keyword>
<feature type="binding site" evidence="18">
    <location>
        <position position="326"/>
    </location>
    <ligand>
        <name>Zn(2+)</name>
        <dbReference type="ChEBI" id="CHEBI:29105"/>
        <label>2</label>
        <note>catalytic</note>
    </ligand>
</feature>
<keyword evidence="2 20" id="KW-0121">Carboxypeptidase</keyword>
<feature type="active site" description="Proton acceptor 1" evidence="13">
    <location>
        <position position="327"/>
    </location>
</feature>
<keyword evidence="9 17" id="KW-1015">Disulfide bond</keyword>
<reference evidence="21 22" key="1">
    <citation type="submission" date="2018-04" db="EMBL/GenBank/DDBJ databases">
        <authorList>
            <person name="Zhang X."/>
            <person name="Yuan J."/>
            <person name="Li F."/>
            <person name="Xiang J."/>
        </authorList>
    </citation>
    <scope>NUCLEOTIDE SEQUENCE [LARGE SCALE GENOMIC DNA]</scope>
    <source>
        <tissue evidence="21">Muscle</tissue>
    </source>
</reference>
<keyword evidence="5" id="KW-0732">Signal</keyword>
<dbReference type="GO" id="GO:0046872">
    <property type="term" value="F:metal ion binding"/>
    <property type="evidence" value="ECO:0007669"/>
    <property type="project" value="UniProtKB-KW"/>
</dbReference>
<keyword evidence="4 16" id="KW-0479">Metal-binding</keyword>
<feature type="binding site" evidence="15">
    <location>
        <position position="467"/>
    </location>
    <ligand>
        <name>chloride</name>
        <dbReference type="ChEBI" id="CHEBI:17996"/>
        <label>1</label>
    </ligand>
</feature>
<keyword evidence="10 20" id="KW-0325">Glycoprotein</keyword>
<feature type="active site" description="Proton acceptor 2" evidence="14">
    <location>
        <position position="327"/>
    </location>
</feature>
<dbReference type="OrthoDB" id="6349599at2759"/>
<comment type="similarity">
    <text evidence="1 19 20">Belongs to the peptidase M2 family.</text>
</comment>
<dbReference type="CDD" id="cd06461">
    <property type="entry name" value="M2_ACE"/>
    <property type="match status" value="1"/>
</dbReference>
<dbReference type="GO" id="GO:0004180">
    <property type="term" value="F:carboxypeptidase activity"/>
    <property type="evidence" value="ECO:0007669"/>
    <property type="project" value="UniProtKB-KW"/>
</dbReference>
<comment type="caution">
    <text evidence="21">The sequence shown here is derived from an EMBL/GenBank/DDBJ whole genome shotgun (WGS) entry which is preliminary data.</text>
</comment>
<dbReference type="InterPro" id="IPR001548">
    <property type="entry name" value="Peptidase_M2"/>
</dbReference>
<comment type="catalytic activity">
    <reaction evidence="11">
        <text>Release of a C-terminal dipeptide, oligopeptide-|-Xaa-Yaa, when Xaa is not Pro, and Yaa is neither Asp nor Glu. Thus, conversion of angiotensin I to angiotensin II, with increase in vasoconstrictor activity, but no action on angiotensin II.</text>
        <dbReference type="EC" id="3.4.15.1"/>
    </reaction>
</comment>
<evidence type="ECO:0000256" key="19">
    <source>
        <dbReference type="PROSITE-ProRule" id="PRU01355"/>
    </source>
</evidence>
<evidence type="ECO:0000256" key="14">
    <source>
        <dbReference type="PIRSR" id="PIRSR601548-11"/>
    </source>
</evidence>
<dbReference type="FunFam" id="1.10.1370.30:FF:000004">
    <property type="entry name" value="Angiotensin-converting enzyme"/>
    <property type="match status" value="1"/>
</dbReference>
<feature type="disulfide bond" evidence="17 19">
    <location>
        <begin position="483"/>
        <end position="501"/>
    </location>
</feature>
<evidence type="ECO:0000256" key="4">
    <source>
        <dbReference type="ARBA" id="ARBA00022723"/>
    </source>
</evidence>
<keyword evidence="7 16" id="KW-0862">Zinc</keyword>
<dbReference type="PANTHER" id="PTHR10514">
    <property type="entry name" value="ANGIOTENSIN-CONVERTING ENZYME"/>
    <property type="match status" value="1"/>
</dbReference>
<name>A0A423U334_PENVA</name>
<feature type="binding site" evidence="18">
    <location>
        <position position="330"/>
    </location>
    <ligand>
        <name>Zn(2+)</name>
        <dbReference type="ChEBI" id="CHEBI:29105"/>
        <label>2</label>
        <note>catalytic</note>
    </ligand>
</feature>
<dbReference type="GO" id="GO:0008241">
    <property type="term" value="F:peptidyl-dipeptidase activity"/>
    <property type="evidence" value="ECO:0007669"/>
    <property type="project" value="UniProtKB-EC"/>
</dbReference>